<proteinExistence type="predicted"/>
<evidence type="ECO:0000313" key="1">
    <source>
        <dbReference type="EMBL" id="AZF94088.1"/>
    </source>
</evidence>
<dbReference type="KEGG" id="vg:55008463"/>
<dbReference type="RefSeq" id="YP_009817147.1">
    <property type="nucleotide sequence ID" value="NC_048116.1"/>
</dbReference>
<organism evidence="1 2">
    <name type="scientific">Pectobacterium phage Clickz</name>
    <dbReference type="NCBI Taxonomy" id="2489618"/>
    <lineage>
        <taxon>Viruses</taxon>
        <taxon>Duplodnaviria</taxon>
        <taxon>Heunggongvirae</taxon>
        <taxon>Uroviricota</taxon>
        <taxon>Caudoviricetes</taxon>
        <taxon>Autographivirales</taxon>
        <taxon>Autoscriptoviridae</taxon>
        <taxon>Corkvirinae</taxon>
        <taxon>Phimunavirus</taxon>
        <taxon>Phimunavirus Clickz</taxon>
    </lineage>
</organism>
<dbReference type="GeneID" id="55008463"/>
<evidence type="ECO:0000313" key="2">
    <source>
        <dbReference type="Proteomes" id="UP000275451"/>
    </source>
</evidence>
<dbReference type="EMBL" id="MK095193">
    <property type="protein sequence ID" value="AZF94088.1"/>
    <property type="molecule type" value="Genomic_DNA"/>
</dbReference>
<name>A0A3G8FH10_9CAUD</name>
<reference evidence="1 2" key="1">
    <citation type="submission" date="2018-10" db="EMBL/GenBank/DDBJ databases">
        <title>A novel 6-phage cocktail reduces Pectobacterium atrosepticum soft rot infection in potato tubers under simulated storage conditions.</title>
        <authorList>
            <person name="Carstens A.B."/>
        </authorList>
    </citation>
    <scope>NUCLEOTIDE SEQUENCE [LARGE SCALE GENOMIC DNA]</scope>
</reference>
<protein>
    <submittedName>
        <fullName evidence="1">Uncharacterized protein</fullName>
    </submittedName>
</protein>
<sequence length="47" mass="5365">MLLHGFDLFLDLFDSVEGMLRLLEQLKRLVLDAGCNTVVVAQEQRCD</sequence>
<dbReference type="Proteomes" id="UP000275451">
    <property type="component" value="Genome"/>
</dbReference>
<keyword evidence="2" id="KW-1185">Reference proteome</keyword>
<accession>A0A3G8FH10</accession>